<keyword evidence="3" id="KW-1185">Reference proteome</keyword>
<keyword evidence="1" id="KW-1133">Transmembrane helix</keyword>
<evidence type="ECO:0000256" key="1">
    <source>
        <dbReference type="SAM" id="Phobius"/>
    </source>
</evidence>
<organism evidence="2 3">
    <name type="scientific">Zoarces viviparus</name>
    <name type="common">Viviparous eelpout</name>
    <name type="synonym">Blennius viviparus</name>
    <dbReference type="NCBI Taxonomy" id="48416"/>
    <lineage>
        <taxon>Eukaryota</taxon>
        <taxon>Metazoa</taxon>
        <taxon>Chordata</taxon>
        <taxon>Craniata</taxon>
        <taxon>Vertebrata</taxon>
        <taxon>Euteleostomi</taxon>
        <taxon>Actinopterygii</taxon>
        <taxon>Neopterygii</taxon>
        <taxon>Teleostei</taxon>
        <taxon>Neoteleostei</taxon>
        <taxon>Acanthomorphata</taxon>
        <taxon>Eupercaria</taxon>
        <taxon>Perciformes</taxon>
        <taxon>Cottioidei</taxon>
        <taxon>Zoarcales</taxon>
        <taxon>Zoarcidae</taxon>
        <taxon>Zoarcinae</taxon>
        <taxon>Zoarces</taxon>
    </lineage>
</organism>
<gene>
    <name evidence="2" type="ORF">VZT92_009275</name>
</gene>
<dbReference type="AlphaFoldDB" id="A0AAW1FHD2"/>
<sequence>MLLNPTNLNSTEMVHMIRAWISASVLLLTLCWLVVPTPGTLWVTPVHPSINTLHPSIRAYDKPTTSVGPRLPLHAVSSPLRPSALSALFIFSIFPLLPHRLHHR</sequence>
<evidence type="ECO:0000313" key="2">
    <source>
        <dbReference type="EMBL" id="KAK9534216.1"/>
    </source>
</evidence>
<name>A0AAW1FHD2_ZOAVI</name>
<feature type="transmembrane region" description="Helical" evidence="1">
    <location>
        <begin position="80"/>
        <end position="97"/>
    </location>
</feature>
<protein>
    <recommendedName>
        <fullName evidence="4">NADH dehydrogenase subunit 4</fullName>
    </recommendedName>
</protein>
<evidence type="ECO:0000313" key="3">
    <source>
        <dbReference type="Proteomes" id="UP001488805"/>
    </source>
</evidence>
<proteinExistence type="predicted"/>
<reference evidence="2 3" key="1">
    <citation type="journal article" date="2024" name="Genome Biol. Evol.">
        <title>Chromosome-level genome assembly of the viviparous eelpout Zoarces viviparus.</title>
        <authorList>
            <person name="Fuhrmann N."/>
            <person name="Brasseur M.V."/>
            <person name="Bakowski C.E."/>
            <person name="Podsiadlowski L."/>
            <person name="Prost S."/>
            <person name="Krehenwinkel H."/>
            <person name="Mayer C."/>
        </authorList>
    </citation>
    <scope>NUCLEOTIDE SEQUENCE [LARGE SCALE GENOMIC DNA]</scope>
    <source>
        <strain evidence="2">NO-MEL_2022_Ind0_liver</strain>
    </source>
</reference>
<evidence type="ECO:0008006" key="4">
    <source>
        <dbReference type="Google" id="ProtNLM"/>
    </source>
</evidence>
<accession>A0AAW1FHD2</accession>
<feature type="transmembrane region" description="Helical" evidence="1">
    <location>
        <begin position="17"/>
        <end position="35"/>
    </location>
</feature>
<comment type="caution">
    <text evidence="2">The sequence shown here is derived from an EMBL/GenBank/DDBJ whole genome shotgun (WGS) entry which is preliminary data.</text>
</comment>
<keyword evidence="1" id="KW-0472">Membrane</keyword>
<dbReference type="EMBL" id="JBCEZU010000067">
    <property type="protein sequence ID" value="KAK9534216.1"/>
    <property type="molecule type" value="Genomic_DNA"/>
</dbReference>
<dbReference type="Proteomes" id="UP001488805">
    <property type="component" value="Unassembled WGS sequence"/>
</dbReference>
<keyword evidence="1" id="KW-0812">Transmembrane</keyword>